<dbReference type="PIRSF" id="PIRSF000410">
    <property type="entry name" value="CheR"/>
    <property type="match status" value="1"/>
</dbReference>
<dbReference type="SUPFAM" id="SSF47757">
    <property type="entry name" value="Chemotaxis receptor methyltransferase CheR, N-terminal domain"/>
    <property type="match status" value="1"/>
</dbReference>
<accession>A0AAP2GGR7</accession>
<dbReference type="Pfam" id="PF01739">
    <property type="entry name" value="CheR"/>
    <property type="match status" value="1"/>
</dbReference>
<dbReference type="CDD" id="cd02440">
    <property type="entry name" value="AdoMet_MTases"/>
    <property type="match status" value="1"/>
</dbReference>
<evidence type="ECO:0000313" key="7">
    <source>
        <dbReference type="EMBL" id="MBT1690877.1"/>
    </source>
</evidence>
<dbReference type="EC" id="2.1.1.80" evidence="2"/>
<dbReference type="Gene3D" id="1.10.155.10">
    <property type="entry name" value="Chemotaxis receptor methyltransferase CheR, N-terminal domain"/>
    <property type="match status" value="1"/>
</dbReference>
<evidence type="ECO:0000256" key="5">
    <source>
        <dbReference type="ARBA" id="ARBA00022691"/>
    </source>
</evidence>
<dbReference type="PANTHER" id="PTHR24422:SF26">
    <property type="entry name" value="CHEMOTAXIS PROTEIN METHYLTRANSFERASE"/>
    <property type="match status" value="1"/>
</dbReference>
<dbReference type="Pfam" id="PF03705">
    <property type="entry name" value="CheR_N"/>
    <property type="match status" value="1"/>
</dbReference>
<dbReference type="InterPro" id="IPR000780">
    <property type="entry name" value="CheR_MeTrfase"/>
</dbReference>
<dbReference type="PRINTS" id="PR00996">
    <property type="entry name" value="CHERMTFRASE"/>
</dbReference>
<keyword evidence="3" id="KW-0489">Methyltransferase</keyword>
<evidence type="ECO:0000256" key="2">
    <source>
        <dbReference type="ARBA" id="ARBA00012534"/>
    </source>
</evidence>
<dbReference type="InterPro" id="IPR036804">
    <property type="entry name" value="CheR_N_sf"/>
</dbReference>
<protein>
    <recommendedName>
        <fullName evidence="2">protein-glutamate O-methyltransferase</fullName>
        <ecNumber evidence="2">2.1.1.80</ecNumber>
    </recommendedName>
</protein>
<sequence>MSPAPDQPLFVRMDDESFARLSSYVTREYGIKLPANKRSMLESRLNKKVKSLGMDNYKQFLDHIFSDEEKQGDLLHVIDLITTNKTDFFREPEHFKFLSGTFLPAWSEQAGRPAMNVWSAGCSSGEEPYTLVMVLEEFRRRNPVFHYSLLASDVSIRMIQAAFKGVYTLDKIAAISNEMRRAYFLRSKTQPDLVRVKPEYRKKIHYRRINFMDDGFGLIKHDYDIIFCRNVLIYFDKATQERVIRKFAEHLRPGGLLFLGHSESIMGMNVPFRQLRPTVYQVMA</sequence>
<keyword evidence="8" id="KW-1185">Reference proteome</keyword>
<dbReference type="InterPro" id="IPR029063">
    <property type="entry name" value="SAM-dependent_MTases_sf"/>
</dbReference>
<dbReference type="InterPro" id="IPR022642">
    <property type="entry name" value="CheR_C"/>
</dbReference>
<dbReference type="SUPFAM" id="SSF53335">
    <property type="entry name" value="S-adenosyl-L-methionine-dependent methyltransferases"/>
    <property type="match status" value="1"/>
</dbReference>
<comment type="catalytic activity">
    <reaction evidence="1">
        <text>L-glutamyl-[protein] + S-adenosyl-L-methionine = [protein]-L-glutamate 5-O-methyl ester + S-adenosyl-L-homocysteine</text>
        <dbReference type="Rhea" id="RHEA:24452"/>
        <dbReference type="Rhea" id="RHEA-COMP:10208"/>
        <dbReference type="Rhea" id="RHEA-COMP:10311"/>
        <dbReference type="ChEBI" id="CHEBI:29973"/>
        <dbReference type="ChEBI" id="CHEBI:57856"/>
        <dbReference type="ChEBI" id="CHEBI:59789"/>
        <dbReference type="ChEBI" id="CHEBI:82795"/>
        <dbReference type="EC" id="2.1.1.80"/>
    </reaction>
</comment>
<dbReference type="GO" id="GO:0008983">
    <property type="term" value="F:protein-glutamate O-methyltransferase activity"/>
    <property type="evidence" value="ECO:0007669"/>
    <property type="project" value="UniProtKB-EC"/>
</dbReference>
<dbReference type="Gene3D" id="3.40.50.150">
    <property type="entry name" value="Vaccinia Virus protein VP39"/>
    <property type="match status" value="1"/>
</dbReference>
<evidence type="ECO:0000256" key="4">
    <source>
        <dbReference type="ARBA" id="ARBA00022679"/>
    </source>
</evidence>
<dbReference type="Proteomes" id="UP001319180">
    <property type="component" value="Unassembled WGS sequence"/>
</dbReference>
<feature type="domain" description="CheR-type methyltransferase" evidence="6">
    <location>
        <begin position="13"/>
        <end position="284"/>
    </location>
</feature>
<name>A0AAP2GGR7_9BACT</name>
<dbReference type="EMBL" id="JAHESC010000104">
    <property type="protein sequence ID" value="MBT1690877.1"/>
    <property type="molecule type" value="Genomic_DNA"/>
</dbReference>
<dbReference type="PANTHER" id="PTHR24422">
    <property type="entry name" value="CHEMOTAXIS PROTEIN METHYLTRANSFERASE"/>
    <property type="match status" value="1"/>
</dbReference>
<dbReference type="InterPro" id="IPR050903">
    <property type="entry name" value="Bact_Chemotaxis_MeTrfase"/>
</dbReference>
<evidence type="ECO:0000256" key="1">
    <source>
        <dbReference type="ARBA" id="ARBA00001541"/>
    </source>
</evidence>
<dbReference type="PROSITE" id="PS50123">
    <property type="entry name" value="CHER"/>
    <property type="match status" value="1"/>
</dbReference>
<evidence type="ECO:0000256" key="3">
    <source>
        <dbReference type="ARBA" id="ARBA00022603"/>
    </source>
</evidence>
<dbReference type="AlphaFoldDB" id="A0AAP2GGR7"/>
<dbReference type="GO" id="GO:0032259">
    <property type="term" value="P:methylation"/>
    <property type="evidence" value="ECO:0007669"/>
    <property type="project" value="UniProtKB-KW"/>
</dbReference>
<reference evidence="7 8" key="1">
    <citation type="submission" date="2021-05" db="EMBL/GenBank/DDBJ databases">
        <title>A Polyphasic approach of four new species of the genus Ohtaekwangia: Ohtaekwangia histidinii sp. nov., Ohtaekwangia cretensis sp. nov., Ohtaekwangia indiensis sp. nov., Ohtaekwangia reichenbachii sp. nov. from diverse environment.</title>
        <authorList>
            <person name="Octaviana S."/>
        </authorList>
    </citation>
    <scope>NUCLEOTIDE SEQUENCE [LARGE SCALE GENOMIC DNA]</scope>
    <source>
        <strain evidence="7 8">PWU37</strain>
    </source>
</reference>
<keyword evidence="4" id="KW-0808">Transferase</keyword>
<comment type="caution">
    <text evidence="7">The sequence shown here is derived from an EMBL/GenBank/DDBJ whole genome shotgun (WGS) entry which is preliminary data.</text>
</comment>
<evidence type="ECO:0000313" key="8">
    <source>
        <dbReference type="Proteomes" id="UP001319180"/>
    </source>
</evidence>
<dbReference type="InterPro" id="IPR026024">
    <property type="entry name" value="Chemotaxis_MeTrfase_CheR"/>
</dbReference>
<evidence type="ECO:0000259" key="6">
    <source>
        <dbReference type="PROSITE" id="PS50123"/>
    </source>
</evidence>
<keyword evidence="5" id="KW-0949">S-adenosyl-L-methionine</keyword>
<proteinExistence type="predicted"/>
<dbReference type="SMART" id="SM00138">
    <property type="entry name" value="MeTrc"/>
    <property type="match status" value="1"/>
</dbReference>
<organism evidence="7 8">
    <name type="scientific">Dawidia soli</name>
    <dbReference type="NCBI Taxonomy" id="2782352"/>
    <lineage>
        <taxon>Bacteria</taxon>
        <taxon>Pseudomonadati</taxon>
        <taxon>Bacteroidota</taxon>
        <taxon>Cytophagia</taxon>
        <taxon>Cytophagales</taxon>
        <taxon>Chryseotaleaceae</taxon>
        <taxon>Dawidia</taxon>
    </lineage>
</organism>
<dbReference type="InterPro" id="IPR022641">
    <property type="entry name" value="CheR_N"/>
</dbReference>
<gene>
    <name evidence="7" type="ORF">KK078_30235</name>
</gene>